<evidence type="ECO:0008006" key="3">
    <source>
        <dbReference type="Google" id="ProtNLM"/>
    </source>
</evidence>
<comment type="caution">
    <text evidence="1">The sequence shown here is derived from an EMBL/GenBank/DDBJ whole genome shotgun (WGS) entry which is preliminary data.</text>
</comment>
<proteinExistence type="predicted"/>
<dbReference type="NCBIfam" id="TIGR01685">
    <property type="entry name" value="MDP-1"/>
    <property type="match status" value="1"/>
</dbReference>
<gene>
    <name evidence="1" type="ORF">V9T40_012685</name>
</gene>
<organism evidence="1 2">
    <name type="scientific">Parthenolecanium corni</name>
    <dbReference type="NCBI Taxonomy" id="536013"/>
    <lineage>
        <taxon>Eukaryota</taxon>
        <taxon>Metazoa</taxon>
        <taxon>Ecdysozoa</taxon>
        <taxon>Arthropoda</taxon>
        <taxon>Hexapoda</taxon>
        <taxon>Insecta</taxon>
        <taxon>Pterygota</taxon>
        <taxon>Neoptera</taxon>
        <taxon>Paraneoptera</taxon>
        <taxon>Hemiptera</taxon>
        <taxon>Sternorrhyncha</taxon>
        <taxon>Coccoidea</taxon>
        <taxon>Coccidae</taxon>
        <taxon>Parthenolecanium</taxon>
    </lineage>
</organism>
<dbReference type="PANTHER" id="PTHR17901">
    <property type="entry name" value="MAGNESIUM-DEPENDENT PHOSPHATASE 1 MDP1"/>
    <property type="match status" value="1"/>
</dbReference>
<dbReference type="SFLD" id="SFLDG01131">
    <property type="entry name" value="C1.5.2:_MDP_Like"/>
    <property type="match status" value="1"/>
</dbReference>
<dbReference type="NCBIfam" id="TIGR01681">
    <property type="entry name" value="HAD-SF-IIIC"/>
    <property type="match status" value="1"/>
</dbReference>
<evidence type="ECO:0000313" key="1">
    <source>
        <dbReference type="EMBL" id="KAK7576399.1"/>
    </source>
</evidence>
<dbReference type="InterPro" id="IPR036412">
    <property type="entry name" value="HAD-like_sf"/>
</dbReference>
<dbReference type="CDD" id="cd07501">
    <property type="entry name" value="HAD_MDP-1_like"/>
    <property type="match status" value="1"/>
</dbReference>
<accession>A0AAN9T964</accession>
<sequence>MSVLPVLVVFDLDHTLWPFFVDTHVTPPMKKNSSGQIVDSRGRIIKHYEDVPEILEYLKNEGIKIAIASRTVELDGANQLLNLFKWNRFIDFKEIHPGSKITHFEKIKKDSGISFSDMLFFDDEERNIKDIGRLGVQAIHVAKGMTMQILETALQKFEAHKLSQMSSKL</sequence>
<dbReference type="SFLD" id="SFLDS00003">
    <property type="entry name" value="Haloacid_Dehalogenase"/>
    <property type="match status" value="1"/>
</dbReference>
<name>A0AAN9T964_9HEMI</name>
<dbReference type="InterPro" id="IPR010036">
    <property type="entry name" value="MDP_1_eu_arc"/>
</dbReference>
<dbReference type="InterPro" id="IPR023214">
    <property type="entry name" value="HAD_sf"/>
</dbReference>
<dbReference type="Pfam" id="PF12689">
    <property type="entry name" value="Acid_PPase"/>
    <property type="match status" value="1"/>
</dbReference>
<dbReference type="EMBL" id="JBBCAQ010000036">
    <property type="protein sequence ID" value="KAK7576399.1"/>
    <property type="molecule type" value="Genomic_DNA"/>
</dbReference>
<dbReference type="GO" id="GO:0003993">
    <property type="term" value="F:acid phosphatase activity"/>
    <property type="evidence" value="ECO:0007669"/>
    <property type="project" value="TreeGrafter"/>
</dbReference>
<evidence type="ECO:0000313" key="2">
    <source>
        <dbReference type="Proteomes" id="UP001367676"/>
    </source>
</evidence>
<protein>
    <recommendedName>
        <fullName evidence="3">Magnesium-dependent phosphatase 1</fullName>
    </recommendedName>
</protein>
<dbReference type="SUPFAM" id="SSF56784">
    <property type="entry name" value="HAD-like"/>
    <property type="match status" value="1"/>
</dbReference>
<keyword evidence="2" id="KW-1185">Reference proteome</keyword>
<dbReference type="SFLD" id="SFLDG01129">
    <property type="entry name" value="C1.5:_HAD__Beta-PGM__Phosphata"/>
    <property type="match status" value="1"/>
</dbReference>
<dbReference type="InterPro" id="IPR010033">
    <property type="entry name" value="HAD_SF_ppase_IIIC"/>
</dbReference>
<dbReference type="AlphaFoldDB" id="A0AAN9T964"/>
<dbReference type="Gene3D" id="3.40.50.1000">
    <property type="entry name" value="HAD superfamily/HAD-like"/>
    <property type="match status" value="1"/>
</dbReference>
<dbReference type="Proteomes" id="UP001367676">
    <property type="component" value="Unassembled WGS sequence"/>
</dbReference>
<dbReference type="InterPro" id="IPR035679">
    <property type="entry name" value="MDP-1_euk"/>
</dbReference>
<dbReference type="PANTHER" id="PTHR17901:SF14">
    <property type="entry name" value="MAGNESIUM-DEPENDENT PHOSPHATASE 1"/>
    <property type="match status" value="1"/>
</dbReference>
<reference evidence="1 2" key="1">
    <citation type="submission" date="2024-03" db="EMBL/GenBank/DDBJ databases">
        <title>Adaptation during the transition from Ophiocordyceps entomopathogen to insect associate is accompanied by gene loss and intensified selection.</title>
        <authorList>
            <person name="Ward C.M."/>
            <person name="Onetto C.A."/>
            <person name="Borneman A.R."/>
        </authorList>
    </citation>
    <scope>NUCLEOTIDE SEQUENCE [LARGE SCALE GENOMIC DNA]</scope>
    <source>
        <strain evidence="1">AWRI1</strain>
        <tissue evidence="1">Single Adult Female</tissue>
    </source>
</reference>